<dbReference type="AlphaFoldDB" id="A0A6A7AWB3"/>
<name>A0A6A7AWB3_9PLEO</name>
<dbReference type="EMBL" id="MU006324">
    <property type="protein sequence ID" value="KAF2847560.1"/>
    <property type="molecule type" value="Genomic_DNA"/>
</dbReference>
<evidence type="ECO:0000313" key="2">
    <source>
        <dbReference type="EMBL" id="KAF2847560.1"/>
    </source>
</evidence>
<organism evidence="2 3">
    <name type="scientific">Plenodomus tracheiphilus IPT5</name>
    <dbReference type="NCBI Taxonomy" id="1408161"/>
    <lineage>
        <taxon>Eukaryota</taxon>
        <taxon>Fungi</taxon>
        <taxon>Dikarya</taxon>
        <taxon>Ascomycota</taxon>
        <taxon>Pezizomycotina</taxon>
        <taxon>Dothideomycetes</taxon>
        <taxon>Pleosporomycetidae</taxon>
        <taxon>Pleosporales</taxon>
        <taxon>Pleosporineae</taxon>
        <taxon>Leptosphaeriaceae</taxon>
        <taxon>Plenodomus</taxon>
    </lineage>
</organism>
<proteinExistence type="predicted"/>
<keyword evidence="3" id="KW-1185">Reference proteome</keyword>
<evidence type="ECO:0000256" key="1">
    <source>
        <dbReference type="SAM" id="MobiDB-lite"/>
    </source>
</evidence>
<feature type="region of interest" description="Disordered" evidence="1">
    <location>
        <begin position="19"/>
        <end position="46"/>
    </location>
</feature>
<sequence length="100" mass="11316">MFVLQLRLNPPVHVVLSRSKLSHSPKPVSRECGRPAPSKRKRMQDAVLHNTRSPRPAYPLLVVSLSFLYGTRKLLFYADNLQSGPIARRQDQCHIIGSNT</sequence>
<accession>A0A6A7AWB3</accession>
<gene>
    <name evidence="2" type="ORF">T440DRAFT_481567</name>
</gene>
<evidence type="ECO:0000313" key="3">
    <source>
        <dbReference type="Proteomes" id="UP000799423"/>
    </source>
</evidence>
<protein>
    <submittedName>
        <fullName evidence="2">Uncharacterized protein</fullName>
    </submittedName>
</protein>
<dbReference type="Proteomes" id="UP000799423">
    <property type="component" value="Unassembled WGS sequence"/>
</dbReference>
<reference evidence="2" key="1">
    <citation type="submission" date="2020-01" db="EMBL/GenBank/DDBJ databases">
        <authorList>
            <consortium name="DOE Joint Genome Institute"/>
            <person name="Haridas S."/>
            <person name="Albert R."/>
            <person name="Binder M."/>
            <person name="Bloem J."/>
            <person name="Labutti K."/>
            <person name="Salamov A."/>
            <person name="Andreopoulos B."/>
            <person name="Baker S.E."/>
            <person name="Barry K."/>
            <person name="Bills G."/>
            <person name="Bluhm B.H."/>
            <person name="Cannon C."/>
            <person name="Castanera R."/>
            <person name="Culley D.E."/>
            <person name="Daum C."/>
            <person name="Ezra D."/>
            <person name="Gonzalez J.B."/>
            <person name="Henrissat B."/>
            <person name="Kuo A."/>
            <person name="Liang C."/>
            <person name="Lipzen A."/>
            <person name="Lutzoni F."/>
            <person name="Magnuson J."/>
            <person name="Mondo S."/>
            <person name="Nolan M."/>
            <person name="Ohm R."/>
            <person name="Pangilinan J."/>
            <person name="Park H.-J."/>
            <person name="Ramirez L."/>
            <person name="Alfaro M."/>
            <person name="Sun H."/>
            <person name="Tritt A."/>
            <person name="Yoshinaga Y."/>
            <person name="Zwiers L.-H."/>
            <person name="Turgeon B.G."/>
            <person name="Goodwin S.B."/>
            <person name="Spatafora J.W."/>
            <person name="Crous P.W."/>
            <person name="Grigoriev I.V."/>
        </authorList>
    </citation>
    <scope>NUCLEOTIDE SEQUENCE</scope>
    <source>
        <strain evidence="2">IPT5</strain>
    </source>
</reference>